<keyword evidence="2" id="KW-1185">Reference proteome</keyword>
<dbReference type="SUPFAM" id="SSF50044">
    <property type="entry name" value="SH3-domain"/>
    <property type="match status" value="1"/>
</dbReference>
<dbReference type="Gene3D" id="2.30.30.40">
    <property type="entry name" value="SH3 Domains"/>
    <property type="match status" value="1"/>
</dbReference>
<dbReference type="EMBL" id="OC894496">
    <property type="protein sequence ID" value="CAD7647453.1"/>
    <property type="molecule type" value="Genomic_DNA"/>
</dbReference>
<dbReference type="Proteomes" id="UP000759131">
    <property type="component" value="Unassembled WGS sequence"/>
</dbReference>
<sequence length="142" mass="16799">MGRKRDDVFVYPYNIGIWGNIKQVLFEPIHNGIEWPVIDGCNQYTLTVEQLVQKEEKRNRSVTCVAIEDYNGSWFPISKGWRICTSFPLTDEPRIGVTRGDHILVTRWKKHWLYGEKLKTEAQKRERGWFPRRLVVQVHTAK</sequence>
<dbReference type="OrthoDB" id="331948at2759"/>
<dbReference type="EMBL" id="CAJPIZ010039921">
    <property type="protein sequence ID" value="CAG2121504.1"/>
    <property type="molecule type" value="Genomic_DNA"/>
</dbReference>
<name>A0A7R9QKD2_9ACAR</name>
<proteinExistence type="predicted"/>
<evidence type="ECO:0000313" key="1">
    <source>
        <dbReference type="EMBL" id="CAD7647453.1"/>
    </source>
</evidence>
<dbReference type="InterPro" id="IPR036028">
    <property type="entry name" value="SH3-like_dom_sf"/>
</dbReference>
<reference evidence="1" key="1">
    <citation type="submission" date="2020-11" db="EMBL/GenBank/DDBJ databases">
        <authorList>
            <person name="Tran Van P."/>
        </authorList>
    </citation>
    <scope>NUCLEOTIDE SEQUENCE</scope>
</reference>
<evidence type="ECO:0000313" key="2">
    <source>
        <dbReference type="Proteomes" id="UP000759131"/>
    </source>
</evidence>
<gene>
    <name evidence="1" type="ORF">OSB1V03_LOCUS21450</name>
</gene>
<organism evidence="1">
    <name type="scientific">Medioppia subpectinata</name>
    <dbReference type="NCBI Taxonomy" id="1979941"/>
    <lineage>
        <taxon>Eukaryota</taxon>
        <taxon>Metazoa</taxon>
        <taxon>Ecdysozoa</taxon>
        <taxon>Arthropoda</taxon>
        <taxon>Chelicerata</taxon>
        <taxon>Arachnida</taxon>
        <taxon>Acari</taxon>
        <taxon>Acariformes</taxon>
        <taxon>Sarcoptiformes</taxon>
        <taxon>Oribatida</taxon>
        <taxon>Brachypylina</taxon>
        <taxon>Oppioidea</taxon>
        <taxon>Oppiidae</taxon>
        <taxon>Medioppia</taxon>
    </lineage>
</organism>
<dbReference type="AlphaFoldDB" id="A0A7R9QKD2"/>
<accession>A0A7R9QKD2</accession>
<protein>
    <submittedName>
        <fullName evidence="1">Uncharacterized protein</fullName>
    </submittedName>
</protein>